<organism evidence="2 3">
    <name type="scientific">Bradyrhizobium yuanmingense</name>
    <dbReference type="NCBI Taxonomy" id="108015"/>
    <lineage>
        <taxon>Bacteria</taxon>
        <taxon>Pseudomonadati</taxon>
        <taxon>Pseudomonadota</taxon>
        <taxon>Alphaproteobacteria</taxon>
        <taxon>Hyphomicrobiales</taxon>
        <taxon>Nitrobacteraceae</taxon>
        <taxon>Bradyrhizobium</taxon>
    </lineage>
</organism>
<dbReference type="Proteomes" id="UP000183174">
    <property type="component" value="Unassembled WGS sequence"/>
</dbReference>
<reference evidence="2 3" key="1">
    <citation type="submission" date="2016-08" db="EMBL/GenBank/DDBJ databases">
        <authorList>
            <person name="Seilhamer J.J."/>
        </authorList>
    </citation>
    <scope>NUCLEOTIDE SEQUENCE [LARGE SCALE GENOMIC DNA]</scope>
    <source>
        <strain evidence="2 3">CCBAU 10071</strain>
    </source>
</reference>
<keyword evidence="1" id="KW-0472">Membrane</keyword>
<evidence type="ECO:0000313" key="2">
    <source>
        <dbReference type="EMBL" id="SCB52749.1"/>
    </source>
</evidence>
<accession>A0A1C3XKK9</accession>
<proteinExistence type="predicted"/>
<evidence type="ECO:0000256" key="1">
    <source>
        <dbReference type="SAM" id="Phobius"/>
    </source>
</evidence>
<evidence type="ECO:0000313" key="3">
    <source>
        <dbReference type="Proteomes" id="UP000183174"/>
    </source>
</evidence>
<name>A0A1C3XKK9_9BRAD</name>
<protein>
    <submittedName>
        <fullName evidence="2">Uncharacterized protein</fullName>
    </submittedName>
</protein>
<keyword evidence="1" id="KW-1133">Transmembrane helix</keyword>
<feature type="transmembrane region" description="Helical" evidence="1">
    <location>
        <begin position="29"/>
        <end position="47"/>
    </location>
</feature>
<gene>
    <name evidence="2" type="ORF">GA0061099_103917</name>
</gene>
<dbReference type="AlphaFoldDB" id="A0A1C3XKK9"/>
<dbReference type="EMBL" id="FMAE01000039">
    <property type="protein sequence ID" value="SCB52749.1"/>
    <property type="molecule type" value="Genomic_DNA"/>
</dbReference>
<keyword evidence="1" id="KW-0812">Transmembrane</keyword>
<dbReference type="RefSeq" id="WP_158644899.1">
    <property type="nucleotide sequence ID" value="NZ_FMAE01000039.1"/>
</dbReference>
<sequence length="48" mass="5384">MMSPALVCFVGVIYAYIAAEQFYLENPSMGVVYAGYAFSNIGLWWLVK</sequence>